<protein>
    <submittedName>
        <fullName evidence="6">IclR family transcriptional regulator</fullName>
    </submittedName>
</protein>
<dbReference type="SMART" id="SM00346">
    <property type="entry name" value="HTH_ICLR"/>
    <property type="match status" value="1"/>
</dbReference>
<evidence type="ECO:0000259" key="4">
    <source>
        <dbReference type="PROSITE" id="PS51077"/>
    </source>
</evidence>
<feature type="domain" description="IclR-ED" evidence="5">
    <location>
        <begin position="69"/>
        <end position="251"/>
    </location>
</feature>
<feature type="domain" description="HTH iclR-type" evidence="4">
    <location>
        <begin position="6"/>
        <end position="68"/>
    </location>
</feature>
<evidence type="ECO:0000313" key="7">
    <source>
        <dbReference type="Proteomes" id="UP001314681"/>
    </source>
</evidence>
<dbReference type="SUPFAM" id="SSF55781">
    <property type="entry name" value="GAF domain-like"/>
    <property type="match status" value="1"/>
</dbReference>
<evidence type="ECO:0000259" key="5">
    <source>
        <dbReference type="PROSITE" id="PS51078"/>
    </source>
</evidence>
<keyword evidence="2" id="KW-0238">DNA-binding</keyword>
<dbReference type="PROSITE" id="PS51077">
    <property type="entry name" value="HTH_ICLR"/>
    <property type="match status" value="1"/>
</dbReference>
<sequence>MDVKNHRILQHSLEILEFVAKSSRPVTFKEICDVTDLPKSTVHNLVLTLSNLDFLTKKPNYSEYSIGLKCFEVGNSYLSSNPFYSMAKETTADVSDRSNETAHFAILNHTDVVYLYKYESKQPLRIASHVGKRIPAHATAIGKALLSGYSDEEIRGLYQNQELISLTPNTITSLEMLLDQIRQIRITQLAYETEESSPYIKCIATPIWNRQHATIAALSISMPVYRGEENMDQMAGILIDAKHQLESILTTLDI</sequence>
<dbReference type="InterPro" id="IPR036390">
    <property type="entry name" value="WH_DNA-bd_sf"/>
</dbReference>
<organism evidence="6 7">
    <name type="scientific">Diplocloster modestus</name>
    <dbReference type="NCBI Taxonomy" id="2850322"/>
    <lineage>
        <taxon>Bacteria</taxon>
        <taxon>Bacillati</taxon>
        <taxon>Bacillota</taxon>
        <taxon>Clostridia</taxon>
        <taxon>Lachnospirales</taxon>
        <taxon>Lachnospiraceae</taxon>
        <taxon>Diplocloster</taxon>
    </lineage>
</organism>
<comment type="caution">
    <text evidence="6">The sequence shown here is derived from an EMBL/GenBank/DDBJ whole genome shotgun (WGS) entry which is preliminary data.</text>
</comment>
<keyword evidence="1" id="KW-0805">Transcription regulation</keyword>
<dbReference type="Gene3D" id="1.10.10.10">
    <property type="entry name" value="Winged helix-like DNA-binding domain superfamily/Winged helix DNA-binding domain"/>
    <property type="match status" value="1"/>
</dbReference>
<evidence type="ECO:0000256" key="3">
    <source>
        <dbReference type="ARBA" id="ARBA00023163"/>
    </source>
</evidence>
<keyword evidence="3" id="KW-0804">Transcription</keyword>
<dbReference type="Proteomes" id="UP001314681">
    <property type="component" value="Unassembled WGS sequence"/>
</dbReference>
<name>A0ABS6KD28_9FIRM</name>
<dbReference type="InterPro" id="IPR050707">
    <property type="entry name" value="HTH_MetabolicPath_Reg"/>
</dbReference>
<dbReference type="EMBL" id="JAHQCX010000019">
    <property type="protein sequence ID" value="MBU9728414.1"/>
    <property type="molecule type" value="Genomic_DNA"/>
</dbReference>
<reference evidence="6 7" key="1">
    <citation type="submission" date="2021-06" db="EMBL/GenBank/DDBJ databases">
        <title>Description of novel taxa of the family Lachnospiraceae.</title>
        <authorList>
            <person name="Chaplin A.V."/>
            <person name="Sokolova S.R."/>
            <person name="Pikina A.P."/>
            <person name="Korzhanova M."/>
            <person name="Belova V."/>
            <person name="Korostin D."/>
            <person name="Efimov B.A."/>
        </authorList>
    </citation>
    <scope>NUCLEOTIDE SEQUENCE [LARGE SCALE GENOMIC DNA]</scope>
    <source>
        <strain evidence="6 7">ASD4241</strain>
    </source>
</reference>
<dbReference type="Pfam" id="PF01614">
    <property type="entry name" value="IclR_C"/>
    <property type="match status" value="1"/>
</dbReference>
<proteinExistence type="predicted"/>
<dbReference type="InterPro" id="IPR036388">
    <property type="entry name" value="WH-like_DNA-bd_sf"/>
</dbReference>
<dbReference type="PANTHER" id="PTHR30136:SF35">
    <property type="entry name" value="HTH-TYPE TRANSCRIPTIONAL REGULATOR RV1719"/>
    <property type="match status" value="1"/>
</dbReference>
<dbReference type="Pfam" id="PF09339">
    <property type="entry name" value="HTH_IclR"/>
    <property type="match status" value="1"/>
</dbReference>
<evidence type="ECO:0000256" key="1">
    <source>
        <dbReference type="ARBA" id="ARBA00023015"/>
    </source>
</evidence>
<dbReference type="PANTHER" id="PTHR30136">
    <property type="entry name" value="HELIX-TURN-HELIX TRANSCRIPTIONAL REGULATOR, ICLR FAMILY"/>
    <property type="match status" value="1"/>
</dbReference>
<dbReference type="InterPro" id="IPR014757">
    <property type="entry name" value="Tscrpt_reg_IclR_C"/>
</dbReference>
<dbReference type="InterPro" id="IPR005471">
    <property type="entry name" value="Tscrpt_reg_IclR_N"/>
</dbReference>
<dbReference type="RefSeq" id="WP_238727412.1">
    <property type="nucleotide sequence ID" value="NZ_JAHQCX010000019.1"/>
</dbReference>
<dbReference type="InterPro" id="IPR029016">
    <property type="entry name" value="GAF-like_dom_sf"/>
</dbReference>
<accession>A0ABS6KD28</accession>
<dbReference type="SUPFAM" id="SSF46785">
    <property type="entry name" value="Winged helix' DNA-binding domain"/>
    <property type="match status" value="1"/>
</dbReference>
<dbReference type="PROSITE" id="PS51078">
    <property type="entry name" value="ICLR_ED"/>
    <property type="match status" value="1"/>
</dbReference>
<gene>
    <name evidence="6" type="ORF">KTH90_20655</name>
</gene>
<evidence type="ECO:0000256" key="2">
    <source>
        <dbReference type="ARBA" id="ARBA00023125"/>
    </source>
</evidence>
<dbReference type="Gene3D" id="3.30.450.40">
    <property type="match status" value="1"/>
</dbReference>
<evidence type="ECO:0000313" key="6">
    <source>
        <dbReference type="EMBL" id="MBU9728414.1"/>
    </source>
</evidence>
<keyword evidence="7" id="KW-1185">Reference proteome</keyword>